<reference evidence="6 7" key="1">
    <citation type="journal article" date="2018" name="Elife">
        <title>Firefly genomes illuminate parallel origins of bioluminescence in beetles.</title>
        <authorList>
            <person name="Fallon T.R."/>
            <person name="Lower S.E."/>
            <person name="Chang C.H."/>
            <person name="Bessho-Uehara M."/>
            <person name="Martin G.J."/>
            <person name="Bewick A.J."/>
            <person name="Behringer M."/>
            <person name="Debat H.J."/>
            <person name="Wong I."/>
            <person name="Day J.C."/>
            <person name="Suvorov A."/>
            <person name="Silva C.J."/>
            <person name="Stanger-Hall K.F."/>
            <person name="Hall D.W."/>
            <person name="Schmitz R.J."/>
            <person name="Nelson D.R."/>
            <person name="Lewis S.M."/>
            <person name="Shigenobu S."/>
            <person name="Bybee S.M."/>
            <person name="Larracuente A.M."/>
            <person name="Oba Y."/>
            <person name="Weng J.K."/>
        </authorList>
    </citation>
    <scope>NUCLEOTIDE SEQUENCE [LARGE SCALE GENOMIC DNA]</scope>
    <source>
        <strain evidence="6">1611_PpyrPB1</strain>
        <tissue evidence="6">Whole body</tissue>
    </source>
</reference>
<dbReference type="InterPro" id="IPR050271">
    <property type="entry name" value="UDP-glycosyltransferase"/>
</dbReference>
<evidence type="ECO:0008006" key="8">
    <source>
        <dbReference type="Google" id="ProtNLM"/>
    </source>
</evidence>
<evidence type="ECO:0000256" key="3">
    <source>
        <dbReference type="ARBA" id="ARBA00022679"/>
    </source>
</evidence>
<keyword evidence="3" id="KW-0808">Transferase</keyword>
<evidence type="ECO:0000313" key="6">
    <source>
        <dbReference type="EMBL" id="KAB0792794.1"/>
    </source>
</evidence>
<keyword evidence="4" id="KW-0472">Membrane</keyword>
<dbReference type="AlphaFoldDB" id="A0A5N4A631"/>
<dbReference type="InterPro" id="IPR002213">
    <property type="entry name" value="UDP_glucos_trans"/>
</dbReference>
<gene>
    <name evidence="6" type="ORF">PPYR_14753</name>
</gene>
<dbReference type="OrthoDB" id="5835829at2759"/>
<proteinExistence type="inferred from homology"/>
<dbReference type="Proteomes" id="UP000327044">
    <property type="component" value="Unassembled WGS sequence"/>
</dbReference>
<organism evidence="6 7">
    <name type="scientific">Photinus pyralis</name>
    <name type="common">Common eastern firefly</name>
    <name type="synonym">Lampyris pyralis</name>
    <dbReference type="NCBI Taxonomy" id="7054"/>
    <lineage>
        <taxon>Eukaryota</taxon>
        <taxon>Metazoa</taxon>
        <taxon>Ecdysozoa</taxon>
        <taxon>Arthropoda</taxon>
        <taxon>Hexapoda</taxon>
        <taxon>Insecta</taxon>
        <taxon>Pterygota</taxon>
        <taxon>Neoptera</taxon>
        <taxon>Endopterygota</taxon>
        <taxon>Coleoptera</taxon>
        <taxon>Polyphaga</taxon>
        <taxon>Elateriformia</taxon>
        <taxon>Elateroidea</taxon>
        <taxon>Lampyridae</taxon>
        <taxon>Lampyrinae</taxon>
        <taxon>Photinus</taxon>
    </lineage>
</organism>
<feature type="transmembrane region" description="Helical" evidence="4">
    <location>
        <begin position="404"/>
        <end position="427"/>
    </location>
</feature>
<dbReference type="GO" id="GO:0008194">
    <property type="term" value="F:UDP-glycosyltransferase activity"/>
    <property type="evidence" value="ECO:0007669"/>
    <property type="project" value="InterPro"/>
</dbReference>
<dbReference type="SUPFAM" id="SSF53756">
    <property type="entry name" value="UDP-Glycosyltransferase/glycogen phosphorylase"/>
    <property type="match status" value="1"/>
</dbReference>
<dbReference type="Gene3D" id="3.40.50.2000">
    <property type="entry name" value="Glycogen Phosphorylase B"/>
    <property type="match status" value="1"/>
</dbReference>
<evidence type="ECO:0000256" key="1">
    <source>
        <dbReference type="ARBA" id="ARBA00009995"/>
    </source>
</evidence>
<keyword evidence="5" id="KW-0732">Signal</keyword>
<feature type="signal peptide" evidence="5">
    <location>
        <begin position="1"/>
        <end position="16"/>
    </location>
</feature>
<evidence type="ECO:0000256" key="4">
    <source>
        <dbReference type="SAM" id="Phobius"/>
    </source>
</evidence>
<evidence type="ECO:0000256" key="2">
    <source>
        <dbReference type="ARBA" id="ARBA00022676"/>
    </source>
</evidence>
<keyword evidence="7" id="KW-1185">Reference proteome</keyword>
<dbReference type="InParanoid" id="A0A5N4A631"/>
<evidence type="ECO:0000256" key="5">
    <source>
        <dbReference type="SAM" id="SignalP"/>
    </source>
</evidence>
<keyword evidence="4" id="KW-1133">Transmembrane helix</keyword>
<dbReference type="EMBL" id="VVIM01000010">
    <property type="protein sequence ID" value="KAB0792794.1"/>
    <property type="molecule type" value="Genomic_DNA"/>
</dbReference>
<evidence type="ECO:0000313" key="7">
    <source>
        <dbReference type="Proteomes" id="UP000327044"/>
    </source>
</evidence>
<dbReference type="PANTHER" id="PTHR48043:SF159">
    <property type="entry name" value="EG:EG0003.4 PROTEIN-RELATED"/>
    <property type="match status" value="1"/>
</dbReference>
<protein>
    <recommendedName>
        <fullName evidence="8">UDP-glucuronosyltransferase</fullName>
    </recommendedName>
</protein>
<feature type="chain" id="PRO_5024336338" description="UDP-glucuronosyltransferase" evidence="5">
    <location>
        <begin position="17"/>
        <end position="438"/>
    </location>
</feature>
<dbReference type="PANTHER" id="PTHR48043">
    <property type="entry name" value="EG:EG0003.4 PROTEIN-RELATED"/>
    <property type="match status" value="1"/>
</dbReference>
<comment type="caution">
    <text evidence="6">The sequence shown here is derived from an EMBL/GenBank/DDBJ whole genome shotgun (WGS) entry which is preliminary data.</text>
</comment>
<keyword evidence="2" id="KW-0328">Glycosyltransferase</keyword>
<comment type="similarity">
    <text evidence="1">Belongs to the UDP-glycosyltransferase family.</text>
</comment>
<accession>A0A5N4A631</accession>
<name>A0A5N4A631_PHOPY</name>
<dbReference type="Pfam" id="PF00201">
    <property type="entry name" value="UDPGT"/>
    <property type="match status" value="1"/>
</dbReference>
<keyword evidence="4" id="KW-0812">Transmembrane</keyword>
<sequence length="438" mass="49827">MKEIWFVFSLVVSCSSERILAVTPSHENQAAFQPLWKELVSKGHHITLLTTDSQANWSLKKVNEINLGSALSTTFEKLDHPKVRALIADQTERFDLLMVDYTMPELLLFSQRFNCPSIGLLAKEVPIPALYDIGNPTYPYPRRFRDRIANVVNNYLSEWLVAFRHRELQKLFGSNHPPSRDPSALLVFSNQMLLQNRPLVPNVIQVGQLTNDNAIPKDVLPFLDEATEGFIYINLAVPPHGLLEALADIPYKLVWDSILDNQQKKPPNMLTRKHLPRRAILEHPKIKLLVTSGDLQTLDDAVSGHVPVICMPLDSSDEESCRTVVVDKGFGISIDPETLHGEDLKRRIDEVVLNPLYRDNLQRFAKLLRNSPLGGLDLAVWWTEYVLRHNGAPHLRSPLCDLPWWQYLFIDVLLAYLLITLCLLVIIGKVIGHFVKLN</sequence>